<dbReference type="Proteomes" id="UP000472676">
    <property type="component" value="Unassembled WGS sequence"/>
</dbReference>
<dbReference type="RefSeq" id="WP_166253239.1">
    <property type="nucleotide sequence ID" value="NZ_JAAMOW010000002.1"/>
</dbReference>
<dbReference type="SUPFAM" id="SSF110087">
    <property type="entry name" value="DR1885-like metal-binding protein"/>
    <property type="match status" value="1"/>
</dbReference>
<organism evidence="2 3">
    <name type="scientific">Solimonas terrae</name>
    <dbReference type="NCBI Taxonomy" id="1396819"/>
    <lineage>
        <taxon>Bacteria</taxon>
        <taxon>Pseudomonadati</taxon>
        <taxon>Pseudomonadota</taxon>
        <taxon>Gammaproteobacteria</taxon>
        <taxon>Nevskiales</taxon>
        <taxon>Nevskiaceae</taxon>
        <taxon>Solimonas</taxon>
    </lineage>
</organism>
<dbReference type="InterPro" id="IPR058248">
    <property type="entry name" value="Lxx211020-like"/>
</dbReference>
<dbReference type="Pfam" id="PF04314">
    <property type="entry name" value="PCuAC"/>
    <property type="match status" value="1"/>
</dbReference>
<sequence>MKIAGHPILSAAALLLASSAAVAAQPASPVVENAWIRMLPGDLPAAGYFDLRNRSDASRKLVSADSPAFMMTMLHQSSEQNGQSQMQHVDDVALPAHGVVHFAPGSYHLMLMQAKNPLTVGEHIPVSLQFSDGSSVKVEFVVRPAGASGP</sequence>
<feature type="chain" id="PRO_5026812056" evidence="1">
    <location>
        <begin position="24"/>
        <end position="150"/>
    </location>
</feature>
<dbReference type="PANTHER" id="PTHR36302">
    <property type="entry name" value="BLR7088 PROTEIN"/>
    <property type="match status" value="1"/>
</dbReference>
<keyword evidence="3" id="KW-1185">Reference proteome</keyword>
<dbReference type="Gene3D" id="2.60.40.1890">
    <property type="entry name" value="PCu(A)C copper chaperone"/>
    <property type="match status" value="1"/>
</dbReference>
<keyword evidence="1" id="KW-0732">Signal</keyword>
<proteinExistence type="predicted"/>
<protein>
    <submittedName>
        <fullName evidence="2">Copper chaperone PCu(A)C</fullName>
    </submittedName>
</protein>
<comment type="caution">
    <text evidence="2">The sequence shown here is derived from an EMBL/GenBank/DDBJ whole genome shotgun (WGS) entry which is preliminary data.</text>
</comment>
<name>A0A6M2BPA0_9GAMM</name>
<dbReference type="InterPro" id="IPR036182">
    <property type="entry name" value="PCuAC_sf"/>
</dbReference>
<dbReference type="EMBL" id="JAAMOW010000002">
    <property type="protein sequence ID" value="NGY04298.1"/>
    <property type="molecule type" value="Genomic_DNA"/>
</dbReference>
<feature type="signal peptide" evidence="1">
    <location>
        <begin position="1"/>
        <end position="23"/>
    </location>
</feature>
<dbReference type="InterPro" id="IPR007410">
    <property type="entry name" value="LpqE-like"/>
</dbReference>
<evidence type="ECO:0000256" key="1">
    <source>
        <dbReference type="SAM" id="SignalP"/>
    </source>
</evidence>
<dbReference type="AlphaFoldDB" id="A0A6M2BPA0"/>
<dbReference type="PANTHER" id="PTHR36302:SF1">
    <property type="entry name" value="COPPER CHAPERONE PCU(A)C"/>
    <property type="match status" value="1"/>
</dbReference>
<reference evidence="2 3" key="1">
    <citation type="journal article" date="2014" name="Int. J. Syst. Evol. Microbiol.">
        <title>Solimonas terrae sp. nov., isolated from soil.</title>
        <authorList>
            <person name="Kim S.J."/>
            <person name="Moon J.Y."/>
            <person name="Weon H.Y."/>
            <person name="Ahn J.H."/>
            <person name="Chen W.M."/>
            <person name="Kwon S.W."/>
        </authorList>
    </citation>
    <scope>NUCLEOTIDE SEQUENCE [LARGE SCALE GENOMIC DNA]</scope>
    <source>
        <strain evidence="2 3">KIS83-12</strain>
    </source>
</reference>
<accession>A0A6M2BPA0</accession>
<gene>
    <name evidence="2" type="ORF">G7Y85_05950</name>
</gene>
<evidence type="ECO:0000313" key="2">
    <source>
        <dbReference type="EMBL" id="NGY04298.1"/>
    </source>
</evidence>
<evidence type="ECO:0000313" key="3">
    <source>
        <dbReference type="Proteomes" id="UP000472676"/>
    </source>
</evidence>